<evidence type="ECO:0000256" key="7">
    <source>
        <dbReference type="SAM" id="MobiDB-lite"/>
    </source>
</evidence>
<feature type="transmembrane region" description="Helical" evidence="8">
    <location>
        <begin position="150"/>
        <end position="167"/>
    </location>
</feature>
<evidence type="ECO:0000313" key="10">
    <source>
        <dbReference type="Proteomes" id="UP000693970"/>
    </source>
</evidence>
<keyword evidence="10" id="KW-1185">Reference proteome</keyword>
<feature type="transmembrane region" description="Helical" evidence="8">
    <location>
        <begin position="522"/>
        <end position="542"/>
    </location>
</feature>
<dbReference type="Pfam" id="PF08627">
    <property type="entry name" value="CRT-like"/>
    <property type="match status" value="2"/>
</dbReference>
<comment type="caution">
    <text evidence="9">The sequence shown here is derived from an EMBL/GenBank/DDBJ whole genome shotgun (WGS) entry which is preliminary data.</text>
</comment>
<feature type="transmembrane region" description="Helical" evidence="8">
    <location>
        <begin position="355"/>
        <end position="374"/>
    </location>
</feature>
<dbReference type="InterPro" id="IPR013936">
    <property type="entry name" value="CRT-like"/>
</dbReference>
<feature type="transmembrane region" description="Helical" evidence="8">
    <location>
        <begin position="325"/>
        <end position="343"/>
    </location>
</feature>
<dbReference type="PANTHER" id="PTHR31326">
    <property type="entry name" value="PROTEIN CLT2, CHLOROPLASTIC"/>
    <property type="match status" value="1"/>
</dbReference>
<feature type="transmembrane region" description="Helical" evidence="8">
    <location>
        <begin position="395"/>
        <end position="423"/>
    </location>
</feature>
<dbReference type="AlphaFoldDB" id="A0A9K3Q0J6"/>
<proteinExistence type="inferred from homology"/>
<dbReference type="EMBL" id="JAGRRH010000007">
    <property type="protein sequence ID" value="KAG7366598.1"/>
    <property type="molecule type" value="Genomic_DNA"/>
</dbReference>
<feature type="transmembrane region" description="Helical" evidence="8">
    <location>
        <begin position="220"/>
        <end position="243"/>
    </location>
</feature>
<feature type="transmembrane region" description="Helical" evidence="8">
    <location>
        <begin position="187"/>
        <end position="208"/>
    </location>
</feature>
<keyword evidence="3" id="KW-0813">Transport</keyword>
<evidence type="ECO:0000256" key="3">
    <source>
        <dbReference type="ARBA" id="ARBA00022448"/>
    </source>
</evidence>
<reference evidence="9" key="1">
    <citation type="journal article" date="2021" name="Sci. Rep.">
        <title>Diploid genomic architecture of Nitzschia inconspicua, an elite biomass production diatom.</title>
        <authorList>
            <person name="Oliver A."/>
            <person name="Podell S."/>
            <person name="Pinowska A."/>
            <person name="Traller J.C."/>
            <person name="Smith S.R."/>
            <person name="McClure R."/>
            <person name="Beliaev A."/>
            <person name="Bohutskyi P."/>
            <person name="Hill E.A."/>
            <person name="Rabines A."/>
            <person name="Zheng H."/>
            <person name="Allen L.Z."/>
            <person name="Kuo A."/>
            <person name="Grigoriev I.V."/>
            <person name="Allen A.E."/>
            <person name="Hazlebeck D."/>
            <person name="Allen E.E."/>
        </authorList>
    </citation>
    <scope>NUCLEOTIDE SEQUENCE</scope>
    <source>
        <strain evidence="9">Hildebrandi</strain>
    </source>
</reference>
<reference evidence="9" key="2">
    <citation type="submission" date="2021-04" db="EMBL/GenBank/DDBJ databases">
        <authorList>
            <person name="Podell S."/>
        </authorList>
    </citation>
    <scope>NUCLEOTIDE SEQUENCE</scope>
    <source>
        <strain evidence="9">Hildebrandi</strain>
    </source>
</reference>
<feature type="region of interest" description="Disordered" evidence="7">
    <location>
        <begin position="1"/>
        <end position="103"/>
    </location>
</feature>
<organism evidence="9 10">
    <name type="scientific">Nitzschia inconspicua</name>
    <dbReference type="NCBI Taxonomy" id="303405"/>
    <lineage>
        <taxon>Eukaryota</taxon>
        <taxon>Sar</taxon>
        <taxon>Stramenopiles</taxon>
        <taxon>Ochrophyta</taxon>
        <taxon>Bacillariophyta</taxon>
        <taxon>Bacillariophyceae</taxon>
        <taxon>Bacillariophycidae</taxon>
        <taxon>Bacillariales</taxon>
        <taxon>Bacillariaceae</taxon>
        <taxon>Nitzschia</taxon>
    </lineage>
</organism>
<dbReference type="OrthoDB" id="416555at2759"/>
<dbReference type="GO" id="GO:0016020">
    <property type="term" value="C:membrane"/>
    <property type="evidence" value="ECO:0007669"/>
    <property type="project" value="UniProtKB-SubCell"/>
</dbReference>
<evidence type="ECO:0000256" key="8">
    <source>
        <dbReference type="SAM" id="Phobius"/>
    </source>
</evidence>
<feature type="compositionally biased region" description="Basic and acidic residues" evidence="7">
    <location>
        <begin position="9"/>
        <end position="27"/>
    </location>
</feature>
<keyword evidence="6 8" id="KW-0472">Membrane</keyword>
<feature type="transmembrane region" description="Helical" evidence="8">
    <location>
        <begin position="498"/>
        <end position="516"/>
    </location>
</feature>
<gene>
    <name evidence="9" type="ORF">IV203_029268</name>
</gene>
<comment type="subcellular location">
    <subcellularLocation>
        <location evidence="1">Membrane</location>
        <topology evidence="1">Multi-pass membrane protein</topology>
    </subcellularLocation>
</comment>
<evidence type="ECO:0000256" key="5">
    <source>
        <dbReference type="ARBA" id="ARBA00022989"/>
    </source>
</evidence>
<feature type="transmembrane region" description="Helical" evidence="8">
    <location>
        <begin position="468"/>
        <end position="486"/>
    </location>
</feature>
<dbReference type="PANTHER" id="PTHR31326:SF1">
    <property type="entry name" value="PROTEIN CLT2, CHLOROPLASTIC"/>
    <property type="match status" value="1"/>
</dbReference>
<evidence type="ECO:0000256" key="6">
    <source>
        <dbReference type="ARBA" id="ARBA00023136"/>
    </source>
</evidence>
<feature type="transmembrane region" description="Helical" evidence="8">
    <location>
        <begin position="249"/>
        <end position="268"/>
    </location>
</feature>
<comment type="similarity">
    <text evidence="2">Belongs to the CRT-like transporter family.</text>
</comment>
<accession>A0A9K3Q0J6</accession>
<name>A0A9K3Q0J6_9STRA</name>
<dbReference type="Proteomes" id="UP000693970">
    <property type="component" value="Unassembled WGS sequence"/>
</dbReference>
<evidence type="ECO:0000256" key="1">
    <source>
        <dbReference type="ARBA" id="ARBA00004141"/>
    </source>
</evidence>
<protein>
    <submittedName>
        <fullName evidence="9">CRT-like, chloroquine-resistance transporter-like protein</fullName>
    </submittedName>
</protein>
<feature type="compositionally biased region" description="Acidic residues" evidence="7">
    <location>
        <begin position="77"/>
        <end position="95"/>
    </location>
</feature>
<keyword evidence="5 8" id="KW-1133">Transmembrane helix</keyword>
<evidence type="ECO:0000256" key="2">
    <source>
        <dbReference type="ARBA" id="ARBA00006690"/>
    </source>
</evidence>
<keyword evidence="4 8" id="KW-0812">Transmembrane</keyword>
<evidence type="ECO:0000313" key="9">
    <source>
        <dbReference type="EMBL" id="KAG7366598.1"/>
    </source>
</evidence>
<sequence>MLRQALDAAEQHEQQQAEELRQRRTTERSPLMSPPTEVVTTRQGGYSSTLDGGGGGDSGNGRFSSVNNHRDYREASDSDDDGDDDYLSEGNDDDWQSQGTSRSSLSHLREVSDSIFLRIWKTIKGCFILVVNVENLWDAPGQGRQINRRNHCVVLLWFVILAASYTAERTTYKLIVDRTGPFRLFSVEMVAFTHALMVGLGMLISAIYRKDFSWQPLGIPVVDVGLMALLDTVHMLLVFLTGYHVAPTLTVILSQFTLPLTALISQFVHPDGYFKRCCTRRNESSNDERITAEEEINPRIFYDGSVGTPRPGCGGLSVEHISGSVIISLAVLLAIFPSIYTLIDRNFFIYADPLPLMTAYNTMLFVSSCIPAAASQLYKEHIFLQYKQPVQPDHLNFILSIFQFIFASIMSPLVYTLLGFAAADDWPTLYPSSDFGKNYGDGLRCFFGTLDEETQMNGYYDDANCRHSLLLVVLYAFSIISIGVAVDKICNAGATKVMYRGVSAGIILAVISLFVYDMHIPYFSYGAAIDSLNLVCLMLLIVGSEVYHRVSLQDATFETGYPEVENCFEEGMVSE</sequence>
<evidence type="ECO:0000256" key="4">
    <source>
        <dbReference type="ARBA" id="ARBA00022692"/>
    </source>
</evidence>